<proteinExistence type="predicted"/>
<dbReference type="Proteomes" id="UP001209229">
    <property type="component" value="Unassembled WGS sequence"/>
</dbReference>
<evidence type="ECO:0000313" key="1">
    <source>
        <dbReference type="EMBL" id="MCW3786518.1"/>
    </source>
</evidence>
<comment type="caution">
    <text evidence="1">The sequence shown here is derived from an EMBL/GenBank/DDBJ whole genome shotgun (WGS) entry which is preliminary data.</text>
</comment>
<dbReference type="PROSITE" id="PS51257">
    <property type="entry name" value="PROKAR_LIPOPROTEIN"/>
    <property type="match status" value="1"/>
</dbReference>
<gene>
    <name evidence="1" type="ORF">OM075_08570</name>
</gene>
<organism evidence="1 2">
    <name type="scientific">Plebeiibacterium sediminum</name>
    <dbReference type="NCBI Taxonomy" id="2992112"/>
    <lineage>
        <taxon>Bacteria</taxon>
        <taxon>Pseudomonadati</taxon>
        <taxon>Bacteroidota</taxon>
        <taxon>Bacteroidia</taxon>
        <taxon>Marinilabiliales</taxon>
        <taxon>Marinilabiliaceae</taxon>
        <taxon>Plebeiibacterium</taxon>
    </lineage>
</organism>
<evidence type="ECO:0000313" key="2">
    <source>
        <dbReference type="Proteomes" id="UP001209229"/>
    </source>
</evidence>
<protein>
    <recommendedName>
        <fullName evidence="3">Lipoprotein</fullName>
    </recommendedName>
</protein>
<dbReference type="RefSeq" id="WP_301190083.1">
    <property type="nucleotide sequence ID" value="NZ_JAPDPJ010000015.1"/>
</dbReference>
<accession>A0AAE3M3Q4</accession>
<sequence>MIKKILLYSMFILMLCSCKDKGIGTPQKSPECRWNKNDDIHYQYIELKHPENISDLLTYSSVYPNSEYIASLLDIFGGHYEQTKSIIKVVVKANGCSGTTSKTTSYTKSNHSDLGTWSINNIYTPKNSKKEFEVKVEIKSGLHADRNGGEGYVVWTKSSMANQLDSPQSGVIQGVYKKVSNGYHGGIIKPKPVLMYKDGKYLKAIL</sequence>
<name>A0AAE3M3Q4_9BACT</name>
<dbReference type="EMBL" id="JAPDPJ010000015">
    <property type="protein sequence ID" value="MCW3786518.1"/>
    <property type="molecule type" value="Genomic_DNA"/>
</dbReference>
<keyword evidence="2" id="KW-1185">Reference proteome</keyword>
<reference evidence="1" key="1">
    <citation type="submission" date="2022-10" db="EMBL/GenBank/DDBJ databases">
        <authorList>
            <person name="Yu W.X."/>
        </authorList>
    </citation>
    <scope>NUCLEOTIDE SEQUENCE</scope>
    <source>
        <strain evidence="1">AAT</strain>
    </source>
</reference>
<evidence type="ECO:0008006" key="3">
    <source>
        <dbReference type="Google" id="ProtNLM"/>
    </source>
</evidence>
<dbReference type="AlphaFoldDB" id="A0AAE3M3Q4"/>